<accession>A0A538UB52</accession>
<organism evidence="2 3">
    <name type="scientific">Eiseniibacteriota bacterium</name>
    <dbReference type="NCBI Taxonomy" id="2212470"/>
    <lineage>
        <taxon>Bacteria</taxon>
        <taxon>Candidatus Eiseniibacteriota</taxon>
    </lineage>
</organism>
<proteinExistence type="predicted"/>
<evidence type="ECO:0000313" key="3">
    <source>
        <dbReference type="Proteomes" id="UP000319836"/>
    </source>
</evidence>
<dbReference type="Pfam" id="PF12094">
    <property type="entry name" value="DUF3570"/>
    <property type="match status" value="1"/>
</dbReference>
<feature type="signal peptide" evidence="1">
    <location>
        <begin position="1"/>
        <end position="26"/>
    </location>
</feature>
<evidence type="ECO:0000313" key="2">
    <source>
        <dbReference type="EMBL" id="TMQ73138.1"/>
    </source>
</evidence>
<gene>
    <name evidence="2" type="ORF">E6K80_00830</name>
</gene>
<feature type="chain" id="PRO_5021730011" evidence="1">
    <location>
        <begin position="27"/>
        <end position="380"/>
    </location>
</feature>
<sequence>MQLRTQTAGLAVAAVLAAFVSTTARAGMAFDEQTLGPLFRYFSDSDHVGVRSVMGDYAFTLPSQVGLSLHWNNEQVTIPAIRAPVGSQEAVDAITTASRPIAGNAFQDFVKVRNEFQGELSRGGAGLAYYYSTESDYFAHQLAGHYDLDLVHQQLDLSLGSSYGWDDIEPLADDRSPTAASTKTTLHVDAVATQVVSPRTMIRYGLEYNVVDGLQHNPYRHVYAGGTNVPERHPDHRARRDAFVKLNRWFENRSSVRLSYRLYDDDWGIVSHELSSKLSQYVTQGMFVRWQYRYYTQTPAYFYRDEYLSTSGVDGYLSGDYRVGPLAAHLFGVALHFDLGILAANAPYLDRTGLTVGYERYFNRNNYSADILETAVEFTF</sequence>
<dbReference type="Proteomes" id="UP000319836">
    <property type="component" value="Unassembled WGS sequence"/>
</dbReference>
<protein>
    <submittedName>
        <fullName evidence="2">DUF3570 domain-containing protein</fullName>
    </submittedName>
</protein>
<reference evidence="2 3" key="1">
    <citation type="journal article" date="2019" name="Nat. Microbiol.">
        <title>Mediterranean grassland soil C-N compound turnover is dependent on rainfall and depth, and is mediated by genomically divergent microorganisms.</title>
        <authorList>
            <person name="Diamond S."/>
            <person name="Andeer P.F."/>
            <person name="Li Z."/>
            <person name="Crits-Christoph A."/>
            <person name="Burstein D."/>
            <person name="Anantharaman K."/>
            <person name="Lane K.R."/>
            <person name="Thomas B.C."/>
            <person name="Pan C."/>
            <person name="Northen T.R."/>
            <person name="Banfield J.F."/>
        </authorList>
    </citation>
    <scope>NUCLEOTIDE SEQUENCE [LARGE SCALE GENOMIC DNA]</scope>
    <source>
        <strain evidence="2">WS_10</strain>
    </source>
</reference>
<evidence type="ECO:0000256" key="1">
    <source>
        <dbReference type="SAM" id="SignalP"/>
    </source>
</evidence>
<comment type="caution">
    <text evidence="2">The sequence shown here is derived from an EMBL/GenBank/DDBJ whole genome shotgun (WGS) entry which is preliminary data.</text>
</comment>
<name>A0A538UB52_UNCEI</name>
<dbReference type="AlphaFoldDB" id="A0A538UB52"/>
<dbReference type="EMBL" id="VBPA01000021">
    <property type="protein sequence ID" value="TMQ73138.1"/>
    <property type="molecule type" value="Genomic_DNA"/>
</dbReference>
<keyword evidence="1" id="KW-0732">Signal</keyword>
<dbReference type="InterPro" id="IPR021953">
    <property type="entry name" value="DUF3570"/>
</dbReference>